<dbReference type="GO" id="GO:0000785">
    <property type="term" value="C:chromatin"/>
    <property type="evidence" value="ECO:0007669"/>
    <property type="project" value="TreeGrafter"/>
</dbReference>
<dbReference type="PROSITE" id="PS51183">
    <property type="entry name" value="JMJN"/>
    <property type="match status" value="1"/>
</dbReference>
<dbReference type="Proteomes" id="UP000673691">
    <property type="component" value="Unassembled WGS sequence"/>
</dbReference>
<dbReference type="GO" id="GO:0006355">
    <property type="term" value="P:regulation of DNA-templated transcription"/>
    <property type="evidence" value="ECO:0007669"/>
    <property type="project" value="TreeGrafter"/>
</dbReference>
<feature type="region of interest" description="Disordered" evidence="3">
    <location>
        <begin position="1"/>
        <end position="56"/>
    </location>
</feature>
<dbReference type="PANTHER" id="PTHR10694">
    <property type="entry name" value="LYSINE-SPECIFIC DEMETHYLASE"/>
    <property type="match status" value="1"/>
</dbReference>
<dbReference type="GO" id="GO:0034647">
    <property type="term" value="F:histone H3K4me/H3K4me2/H3K4me3 demethylase activity"/>
    <property type="evidence" value="ECO:0007669"/>
    <property type="project" value="TreeGrafter"/>
</dbReference>
<accession>A0A8H8DJW3</accession>
<dbReference type="SMART" id="SM00545">
    <property type="entry name" value="JmjN"/>
    <property type="match status" value="1"/>
</dbReference>
<comment type="caution">
    <text evidence="5">The sequence shown here is derived from an EMBL/GenBank/DDBJ whole genome shotgun (WGS) entry which is preliminary data.</text>
</comment>
<dbReference type="GO" id="GO:0046872">
    <property type="term" value="F:metal ion binding"/>
    <property type="evidence" value="ECO:0007669"/>
    <property type="project" value="UniProtKB-KW"/>
</dbReference>
<dbReference type="OrthoDB" id="5587087at2759"/>
<gene>
    <name evidence="5" type="ORF">BJ554DRAFT_6767</name>
</gene>
<sequence length="177" mass="19433">MKKVKRPSSVSTSTAASTGPAHGQKPRSAPLDFSTIPTTDSASVPPKDGTSKPLPNRMFNLPEAPVYHPTPDEFVDPLKYITKIRPEAEKVGICKIVPPEGWKPRFSIDTKASLAITGPFFSRLNSRNSGEPSRTRRHLSTTSVILALMFPGRKTAHDYSSLYGVPRLSVSERAYRN</sequence>
<dbReference type="GO" id="GO:0005634">
    <property type="term" value="C:nucleus"/>
    <property type="evidence" value="ECO:0007669"/>
    <property type="project" value="TreeGrafter"/>
</dbReference>
<keyword evidence="2" id="KW-0408">Iron</keyword>
<evidence type="ECO:0000259" key="4">
    <source>
        <dbReference type="PROSITE" id="PS51183"/>
    </source>
</evidence>
<feature type="compositionally biased region" description="Low complexity" evidence="3">
    <location>
        <begin position="8"/>
        <end position="18"/>
    </location>
</feature>
<keyword evidence="6" id="KW-1185">Reference proteome</keyword>
<dbReference type="PANTHER" id="PTHR10694:SF33">
    <property type="entry name" value="LYSINE-SPECIFIC DEMETHYLASE 5"/>
    <property type="match status" value="1"/>
</dbReference>
<evidence type="ECO:0000256" key="2">
    <source>
        <dbReference type="ARBA" id="ARBA00023004"/>
    </source>
</evidence>
<name>A0A8H8DJW3_9FUNG</name>
<evidence type="ECO:0000256" key="3">
    <source>
        <dbReference type="SAM" id="MobiDB-lite"/>
    </source>
</evidence>
<dbReference type="EMBL" id="JAEFCI010004218">
    <property type="protein sequence ID" value="KAG5461093.1"/>
    <property type="molecule type" value="Genomic_DNA"/>
</dbReference>
<dbReference type="Pfam" id="PF02375">
    <property type="entry name" value="JmjN"/>
    <property type="match status" value="1"/>
</dbReference>
<dbReference type="InterPro" id="IPR003349">
    <property type="entry name" value="JmjN"/>
</dbReference>
<dbReference type="Gene3D" id="2.60.120.650">
    <property type="entry name" value="Cupin"/>
    <property type="match status" value="1"/>
</dbReference>
<feature type="domain" description="JmjN" evidence="4">
    <location>
        <begin position="64"/>
        <end position="105"/>
    </location>
</feature>
<evidence type="ECO:0000256" key="1">
    <source>
        <dbReference type="ARBA" id="ARBA00022723"/>
    </source>
</evidence>
<dbReference type="AlphaFoldDB" id="A0A8H8DJW3"/>
<reference evidence="5 6" key="1">
    <citation type="journal article" name="Sci. Rep.">
        <title>Genome-scale phylogenetic analyses confirm Olpidium as the closest living zoosporic fungus to the non-flagellated, terrestrial fungi.</title>
        <authorList>
            <person name="Chang Y."/>
            <person name="Rochon D."/>
            <person name="Sekimoto S."/>
            <person name="Wang Y."/>
            <person name="Chovatia M."/>
            <person name="Sandor L."/>
            <person name="Salamov A."/>
            <person name="Grigoriev I.V."/>
            <person name="Stajich J.E."/>
            <person name="Spatafora J.W."/>
        </authorList>
    </citation>
    <scope>NUCLEOTIDE SEQUENCE [LARGE SCALE GENOMIC DNA]</scope>
    <source>
        <strain evidence="5">S191</strain>
    </source>
</reference>
<evidence type="ECO:0000313" key="5">
    <source>
        <dbReference type="EMBL" id="KAG5461093.1"/>
    </source>
</evidence>
<evidence type="ECO:0000313" key="6">
    <source>
        <dbReference type="Proteomes" id="UP000673691"/>
    </source>
</evidence>
<proteinExistence type="predicted"/>
<keyword evidence="1" id="KW-0479">Metal-binding</keyword>
<organism evidence="5 6">
    <name type="scientific">Olpidium bornovanus</name>
    <dbReference type="NCBI Taxonomy" id="278681"/>
    <lineage>
        <taxon>Eukaryota</taxon>
        <taxon>Fungi</taxon>
        <taxon>Fungi incertae sedis</taxon>
        <taxon>Olpidiomycota</taxon>
        <taxon>Olpidiomycotina</taxon>
        <taxon>Olpidiomycetes</taxon>
        <taxon>Olpidiales</taxon>
        <taxon>Olpidiaceae</taxon>
        <taxon>Olpidium</taxon>
    </lineage>
</organism>
<protein>
    <submittedName>
        <fullName evidence="5">JmjN domain-containing protein</fullName>
    </submittedName>
</protein>